<evidence type="ECO:0000313" key="1">
    <source>
        <dbReference type="EMBL" id="GGL79024.1"/>
    </source>
</evidence>
<dbReference type="Gene3D" id="3.40.50.10890">
    <property type="match status" value="1"/>
</dbReference>
<protein>
    <submittedName>
        <fullName evidence="1">Uncharacterized protein</fullName>
    </submittedName>
</protein>
<gene>
    <name evidence="1" type="ORF">GCM10010840_16110</name>
</gene>
<dbReference type="EMBL" id="BMOL01000006">
    <property type="protein sequence ID" value="GGL79024.1"/>
    <property type="molecule type" value="Genomic_DNA"/>
</dbReference>
<sequence>MASGLLPQVPIHLDGLTRQMTQTYEELLPLLPKALQNRTKSSGQPAFLSGIVTPVGDRREREAILASDRPAVRPCVAASGGERPVRRRLPGR</sequence>
<proteinExistence type="predicted"/>
<reference evidence="2" key="1">
    <citation type="journal article" date="2019" name="Int. J. Syst. Evol. Microbiol.">
        <title>The Global Catalogue of Microorganisms (GCM) 10K type strain sequencing project: providing services to taxonomists for standard genome sequencing and annotation.</title>
        <authorList>
            <consortium name="The Broad Institute Genomics Platform"/>
            <consortium name="The Broad Institute Genome Sequencing Center for Infectious Disease"/>
            <person name="Wu L."/>
            <person name="Ma J."/>
        </authorList>
    </citation>
    <scope>NUCLEOTIDE SEQUENCE [LARGE SCALE GENOMIC DNA]</scope>
    <source>
        <strain evidence="2">JCM 15442</strain>
    </source>
</reference>
<dbReference type="Proteomes" id="UP000639973">
    <property type="component" value="Unassembled WGS sequence"/>
</dbReference>
<keyword evidence="2" id="KW-1185">Reference proteome</keyword>
<comment type="caution">
    <text evidence="1">The sequence shown here is derived from an EMBL/GenBank/DDBJ whole genome shotgun (WGS) entry which is preliminary data.</text>
</comment>
<accession>A0ABQ2G736</accession>
<evidence type="ECO:0000313" key="2">
    <source>
        <dbReference type="Proteomes" id="UP000639973"/>
    </source>
</evidence>
<organism evidence="1 2">
    <name type="scientific">Deinococcus aerolatus</name>
    <dbReference type="NCBI Taxonomy" id="522487"/>
    <lineage>
        <taxon>Bacteria</taxon>
        <taxon>Thermotogati</taxon>
        <taxon>Deinococcota</taxon>
        <taxon>Deinococci</taxon>
        <taxon>Deinococcales</taxon>
        <taxon>Deinococcaceae</taxon>
        <taxon>Deinococcus</taxon>
    </lineage>
</organism>
<name>A0ABQ2G736_9DEIO</name>